<feature type="transmembrane region" description="Helical" evidence="8">
    <location>
        <begin position="355"/>
        <end position="371"/>
    </location>
</feature>
<evidence type="ECO:0000256" key="6">
    <source>
        <dbReference type="ARBA" id="ARBA00023136"/>
    </source>
</evidence>
<evidence type="ECO:0000256" key="7">
    <source>
        <dbReference type="PIRNR" id="PIRNR016636"/>
    </source>
</evidence>
<dbReference type="Pfam" id="PF03062">
    <property type="entry name" value="MBOAT"/>
    <property type="match status" value="1"/>
</dbReference>
<proteinExistence type="inferred from homology"/>
<evidence type="ECO:0000313" key="10">
    <source>
        <dbReference type="Proteomes" id="UP001444625"/>
    </source>
</evidence>
<dbReference type="InterPro" id="IPR004299">
    <property type="entry name" value="MBOAT_fam"/>
</dbReference>
<organism evidence="9 10">
    <name type="scientific">Ornithinibacillus xuwenensis</name>
    <dbReference type="NCBI Taxonomy" id="3144668"/>
    <lineage>
        <taxon>Bacteria</taxon>
        <taxon>Bacillati</taxon>
        <taxon>Bacillota</taxon>
        <taxon>Bacilli</taxon>
        <taxon>Bacillales</taxon>
        <taxon>Bacillaceae</taxon>
        <taxon>Ornithinibacillus</taxon>
    </lineage>
</organism>
<name>A0ABU9XGH6_9BACI</name>
<feature type="transmembrane region" description="Helical" evidence="8">
    <location>
        <begin position="7"/>
        <end position="27"/>
    </location>
</feature>
<feature type="transmembrane region" description="Helical" evidence="8">
    <location>
        <begin position="77"/>
        <end position="96"/>
    </location>
</feature>
<evidence type="ECO:0000256" key="2">
    <source>
        <dbReference type="ARBA" id="ARBA00010323"/>
    </source>
</evidence>
<reference evidence="9 10" key="1">
    <citation type="submission" date="2024-05" db="EMBL/GenBank/DDBJ databases">
        <authorList>
            <person name="Haq I."/>
            <person name="Ullah Z."/>
            <person name="Ahmad R."/>
            <person name="Li M."/>
            <person name="Tong Y."/>
        </authorList>
    </citation>
    <scope>NUCLEOTIDE SEQUENCE [LARGE SCALE GENOMIC DNA]</scope>
    <source>
        <strain evidence="9 10">16A2E</strain>
    </source>
</reference>
<dbReference type="InterPro" id="IPR024194">
    <property type="entry name" value="Ac/AlaTfrase_AlgI/DltB"/>
</dbReference>
<feature type="transmembrane region" description="Helical" evidence="8">
    <location>
        <begin position="309"/>
        <end position="335"/>
    </location>
</feature>
<keyword evidence="4 8" id="KW-0812">Transmembrane</keyword>
<feature type="transmembrane region" description="Helical" evidence="8">
    <location>
        <begin position="116"/>
        <end position="137"/>
    </location>
</feature>
<keyword evidence="7" id="KW-0012">Acyltransferase</keyword>
<feature type="transmembrane region" description="Helical" evidence="8">
    <location>
        <begin position="441"/>
        <end position="464"/>
    </location>
</feature>
<evidence type="ECO:0000256" key="8">
    <source>
        <dbReference type="SAM" id="Phobius"/>
    </source>
</evidence>
<keyword evidence="6 7" id="KW-0472">Membrane</keyword>
<comment type="subcellular location">
    <subcellularLocation>
        <location evidence="1">Cell membrane</location>
        <topology evidence="1">Multi-pass membrane protein</topology>
    </subcellularLocation>
</comment>
<dbReference type="RefSeq" id="WP_345824815.1">
    <property type="nucleotide sequence ID" value="NZ_JBDIML010000002.1"/>
</dbReference>
<protein>
    <submittedName>
        <fullName evidence="9">MBOAT family protein</fullName>
    </submittedName>
</protein>
<dbReference type="PIRSF" id="PIRSF016636">
    <property type="entry name" value="AlgI_DltB"/>
    <property type="match status" value="1"/>
</dbReference>
<keyword evidence="3 7" id="KW-1003">Cell membrane</keyword>
<dbReference type="PANTHER" id="PTHR13285:SF18">
    <property type="entry name" value="PROTEIN-CYSTEINE N-PALMITOYLTRANSFERASE RASP"/>
    <property type="match status" value="1"/>
</dbReference>
<evidence type="ECO:0000256" key="1">
    <source>
        <dbReference type="ARBA" id="ARBA00004651"/>
    </source>
</evidence>
<feature type="transmembrane region" description="Helical" evidence="8">
    <location>
        <begin position="401"/>
        <end position="421"/>
    </location>
</feature>
<sequence>MVFSSTVFLFLFLPAILIVYFIVPKSLKNIVLLIGSLFFYAWGEPKFVLVMILSIIINYVLGIIVDINRNNKLKVKLILGFMVVVNLLILGFFKYTNFIVENINSLLNTNFANPEIPLPIGISFFTFQAMSYVIDVYRNDGKVQRNPFDLALYISLFPQLIAGPIVRYQTVAEQITKRFSNLPRILYGVRRFIIGLGKKMILANNCGFVADQIFSQNPADMTTGLAWIGIISYSLQIYFDFSAYSDMAIGLGKILGFDFLENFNYPYISKSITEFWRRWHISLSSWFRDYLYIPLGGNRRGRFNTYRNLFIVWLATGIWHGASWTFIAWGVYYGLLIMIEKLFLGKLLKSIPKPISHIYTLILVMIGWVFFRADNFSYAFSYLGTMFGFNGNGIWDIDAQFYFYQNGIILGIAIIGSTPLLMKIFEAIQSKSQTSTLSNVFLNQIGINTYIMLIFILSISYTVADTFNPFIYFRF</sequence>
<evidence type="ECO:0000256" key="4">
    <source>
        <dbReference type="ARBA" id="ARBA00022692"/>
    </source>
</evidence>
<evidence type="ECO:0000313" key="9">
    <source>
        <dbReference type="EMBL" id="MEN2767357.1"/>
    </source>
</evidence>
<accession>A0ABU9XGH6</accession>
<feature type="transmembrane region" description="Helical" evidence="8">
    <location>
        <begin position="378"/>
        <end position="395"/>
    </location>
</feature>
<dbReference type="InterPro" id="IPR051085">
    <property type="entry name" value="MB_O-acyltransferase"/>
</dbReference>
<keyword evidence="10" id="KW-1185">Reference proteome</keyword>
<dbReference type="PANTHER" id="PTHR13285">
    <property type="entry name" value="ACYLTRANSFERASE"/>
    <property type="match status" value="1"/>
</dbReference>
<feature type="transmembrane region" description="Helical" evidence="8">
    <location>
        <begin position="47"/>
        <end position="65"/>
    </location>
</feature>
<dbReference type="PIRSF" id="PIRSF500217">
    <property type="entry name" value="AlgI"/>
    <property type="match status" value="1"/>
</dbReference>
<gene>
    <name evidence="9" type="ORF">ABC228_09165</name>
</gene>
<evidence type="ECO:0000256" key="3">
    <source>
        <dbReference type="ARBA" id="ARBA00022475"/>
    </source>
</evidence>
<evidence type="ECO:0000256" key="5">
    <source>
        <dbReference type="ARBA" id="ARBA00022989"/>
    </source>
</evidence>
<dbReference type="Proteomes" id="UP001444625">
    <property type="component" value="Unassembled WGS sequence"/>
</dbReference>
<keyword evidence="5 8" id="KW-1133">Transmembrane helix</keyword>
<dbReference type="EMBL" id="JBDIML010000002">
    <property type="protein sequence ID" value="MEN2767357.1"/>
    <property type="molecule type" value="Genomic_DNA"/>
</dbReference>
<comment type="caution">
    <text evidence="9">The sequence shown here is derived from an EMBL/GenBank/DDBJ whole genome shotgun (WGS) entry which is preliminary data.</text>
</comment>
<comment type="similarity">
    <text evidence="2 7">Belongs to the membrane-bound acyltransferase family.</text>
</comment>
<dbReference type="InterPro" id="IPR028362">
    <property type="entry name" value="AlgI"/>
</dbReference>
<keyword evidence="7" id="KW-0808">Transferase</keyword>